<keyword evidence="3" id="KW-0805">Transcription regulation</keyword>
<dbReference type="VEuPathDB" id="FungiDB:PYU1_G011572"/>
<keyword evidence="2" id="KW-0678">Repressor</keyword>
<feature type="compositionally biased region" description="Polar residues" evidence="6">
    <location>
        <begin position="95"/>
        <end position="107"/>
    </location>
</feature>
<dbReference type="GO" id="GO:0005654">
    <property type="term" value="C:nucleoplasm"/>
    <property type="evidence" value="ECO:0007669"/>
    <property type="project" value="UniProtKB-ARBA"/>
</dbReference>
<dbReference type="GO" id="GO:0010468">
    <property type="term" value="P:regulation of gene expression"/>
    <property type="evidence" value="ECO:0007669"/>
    <property type="project" value="UniProtKB-ARBA"/>
</dbReference>
<dbReference type="HOGENOM" id="CLU_803150_0_0_1"/>
<evidence type="ECO:0000256" key="1">
    <source>
        <dbReference type="ARBA" id="ARBA00004123"/>
    </source>
</evidence>
<feature type="compositionally biased region" description="Low complexity" evidence="6">
    <location>
        <begin position="200"/>
        <end position="209"/>
    </location>
</feature>
<evidence type="ECO:0000256" key="2">
    <source>
        <dbReference type="ARBA" id="ARBA00022491"/>
    </source>
</evidence>
<keyword evidence="4" id="KW-0804">Transcription</keyword>
<dbReference type="InParanoid" id="K3X2Z9"/>
<feature type="compositionally biased region" description="Low complexity" evidence="6">
    <location>
        <begin position="66"/>
        <end position="80"/>
    </location>
</feature>
<dbReference type="eggNOG" id="ENOG502S3WM">
    <property type="taxonomic scope" value="Eukaryota"/>
</dbReference>
<dbReference type="InterPro" id="IPR013907">
    <property type="entry name" value="Sds3"/>
</dbReference>
<keyword evidence="8" id="KW-1185">Reference proteome</keyword>
<sequence length="346" mass="38172">ICLQFTEKAVVSRSHRRIGRYRFAEGKEGVRAGPIWAHRAAKRASVVVHSLSEARGKGLSSQYISTRAQAATTRPQQQTADPPSEASMERPSRRSAAQSNSTHANGDSSSMRRRRREASMKSSSKDNASASQSDGDAETDSSSVAAMETGSSVTRSSKKLQSQQRDAKKKDDGNPASSGHDDVDGDDEHEEEEGDDDLDLSSSESHGSHGANGMNKRERSLSNVSTTSSSSSIASDHNEEDRLTIQLEKLKELEKKKKMVEDGTLAEYCRRVTEFKEERNQLMETAEWHKSLQLKNSQDLYGFEVQRAHNLWGQAKDVLKSEMLGQVDALLSSLKKELEELSKAEA</sequence>
<proteinExistence type="predicted"/>
<comment type="subcellular location">
    <subcellularLocation>
        <location evidence="1">Nucleus</location>
    </subcellularLocation>
</comment>
<accession>K3X2Z9</accession>
<feature type="compositionally biased region" description="Acidic residues" evidence="6">
    <location>
        <begin position="183"/>
        <end position="199"/>
    </location>
</feature>
<keyword evidence="5" id="KW-0539">Nucleus</keyword>
<evidence type="ECO:0000256" key="5">
    <source>
        <dbReference type="ARBA" id="ARBA00023242"/>
    </source>
</evidence>
<dbReference type="Pfam" id="PF08598">
    <property type="entry name" value="Sds3"/>
    <property type="match status" value="1"/>
</dbReference>
<dbReference type="Proteomes" id="UP000019132">
    <property type="component" value="Unassembled WGS sequence"/>
</dbReference>
<organism evidence="7 8">
    <name type="scientific">Globisporangium ultimum (strain ATCC 200006 / CBS 805.95 / DAOM BR144)</name>
    <name type="common">Pythium ultimum</name>
    <dbReference type="NCBI Taxonomy" id="431595"/>
    <lineage>
        <taxon>Eukaryota</taxon>
        <taxon>Sar</taxon>
        <taxon>Stramenopiles</taxon>
        <taxon>Oomycota</taxon>
        <taxon>Peronosporomycetes</taxon>
        <taxon>Pythiales</taxon>
        <taxon>Pythiaceae</taxon>
        <taxon>Globisporangium</taxon>
    </lineage>
</organism>
<dbReference type="EMBL" id="GL376611">
    <property type="status" value="NOT_ANNOTATED_CDS"/>
    <property type="molecule type" value="Genomic_DNA"/>
</dbReference>
<reference evidence="8" key="2">
    <citation type="submission" date="2010-04" db="EMBL/GenBank/DDBJ databases">
        <authorList>
            <person name="Buell R."/>
            <person name="Hamilton J."/>
            <person name="Hostetler J."/>
        </authorList>
    </citation>
    <scope>NUCLEOTIDE SEQUENCE [LARGE SCALE GENOMIC DNA]</scope>
    <source>
        <strain evidence="8">DAOM:BR144</strain>
    </source>
</reference>
<evidence type="ECO:0000256" key="3">
    <source>
        <dbReference type="ARBA" id="ARBA00023015"/>
    </source>
</evidence>
<feature type="compositionally biased region" description="Polar residues" evidence="6">
    <location>
        <begin position="140"/>
        <end position="164"/>
    </location>
</feature>
<name>K3X2Z9_GLOUD</name>
<protein>
    <submittedName>
        <fullName evidence="7">Uncharacterized protein</fullName>
    </submittedName>
</protein>
<feature type="compositionally biased region" description="Low complexity" evidence="6">
    <location>
        <begin position="221"/>
        <end position="235"/>
    </location>
</feature>
<feature type="compositionally biased region" description="Low complexity" evidence="6">
    <location>
        <begin position="120"/>
        <end position="134"/>
    </location>
</feature>
<feature type="region of interest" description="Disordered" evidence="6">
    <location>
        <begin position="55"/>
        <end position="242"/>
    </location>
</feature>
<evidence type="ECO:0000256" key="4">
    <source>
        <dbReference type="ARBA" id="ARBA00023163"/>
    </source>
</evidence>
<dbReference type="AlphaFoldDB" id="K3X2Z9"/>
<reference evidence="7" key="3">
    <citation type="submission" date="2015-02" db="UniProtKB">
        <authorList>
            <consortium name="EnsemblProtists"/>
        </authorList>
    </citation>
    <scope>IDENTIFICATION</scope>
    <source>
        <strain evidence="7">DAOM BR144</strain>
    </source>
</reference>
<evidence type="ECO:0000256" key="6">
    <source>
        <dbReference type="SAM" id="MobiDB-lite"/>
    </source>
</evidence>
<evidence type="ECO:0000313" key="8">
    <source>
        <dbReference type="Proteomes" id="UP000019132"/>
    </source>
</evidence>
<evidence type="ECO:0000313" key="7">
    <source>
        <dbReference type="EnsemblProtists" id="PYU1_T011598"/>
    </source>
</evidence>
<reference evidence="8" key="1">
    <citation type="journal article" date="2010" name="Genome Biol.">
        <title>Genome sequence of the necrotrophic plant pathogen Pythium ultimum reveals original pathogenicity mechanisms and effector repertoire.</title>
        <authorList>
            <person name="Levesque C.A."/>
            <person name="Brouwer H."/>
            <person name="Cano L."/>
            <person name="Hamilton J.P."/>
            <person name="Holt C."/>
            <person name="Huitema E."/>
            <person name="Raffaele S."/>
            <person name="Robideau G.P."/>
            <person name="Thines M."/>
            <person name="Win J."/>
            <person name="Zerillo M.M."/>
            <person name="Beakes G.W."/>
            <person name="Boore J.L."/>
            <person name="Busam D."/>
            <person name="Dumas B."/>
            <person name="Ferriera S."/>
            <person name="Fuerstenberg S.I."/>
            <person name="Gachon C.M."/>
            <person name="Gaulin E."/>
            <person name="Govers F."/>
            <person name="Grenville-Briggs L."/>
            <person name="Horner N."/>
            <person name="Hostetler J."/>
            <person name="Jiang R.H."/>
            <person name="Johnson J."/>
            <person name="Krajaejun T."/>
            <person name="Lin H."/>
            <person name="Meijer H.J."/>
            <person name="Moore B."/>
            <person name="Morris P."/>
            <person name="Phuntmart V."/>
            <person name="Puiu D."/>
            <person name="Shetty J."/>
            <person name="Stajich J.E."/>
            <person name="Tripathy S."/>
            <person name="Wawra S."/>
            <person name="van West P."/>
            <person name="Whitty B.R."/>
            <person name="Coutinho P.M."/>
            <person name="Henrissat B."/>
            <person name="Martin F."/>
            <person name="Thomas P.D."/>
            <person name="Tyler B.M."/>
            <person name="De Vries R.P."/>
            <person name="Kamoun S."/>
            <person name="Yandell M."/>
            <person name="Tisserat N."/>
            <person name="Buell C.R."/>
        </authorList>
    </citation>
    <scope>NUCLEOTIDE SEQUENCE</scope>
    <source>
        <strain evidence="8">DAOM:BR144</strain>
    </source>
</reference>
<dbReference type="EnsemblProtists" id="PYU1_T011598">
    <property type="protein sequence ID" value="PYU1_T011598"/>
    <property type="gene ID" value="PYU1_G011572"/>
</dbReference>